<dbReference type="Proteomes" id="UP001321460">
    <property type="component" value="Chromosome"/>
</dbReference>
<name>A0ABY9E1Z8_9SPIR</name>
<evidence type="ECO:0000256" key="1">
    <source>
        <dbReference type="SAM" id="Phobius"/>
    </source>
</evidence>
<keyword evidence="1" id="KW-1133">Transmembrane helix</keyword>
<feature type="transmembrane region" description="Helical" evidence="1">
    <location>
        <begin position="13"/>
        <end position="34"/>
    </location>
</feature>
<accession>A0ABY9E1Z8</accession>
<keyword evidence="1" id="KW-0812">Transmembrane</keyword>
<evidence type="ECO:0000313" key="2">
    <source>
        <dbReference type="EMBL" id="WKC72087.1"/>
    </source>
</evidence>
<gene>
    <name evidence="2" type="ORF">TPLL2_0201a</name>
</gene>
<protein>
    <submittedName>
        <fullName evidence="2">Uncharacterized protein</fullName>
    </submittedName>
</protein>
<keyword evidence="1" id="KW-0472">Membrane</keyword>
<sequence length="40" mass="4570">MYPRGRPHTPQRLYLRVAYFGVAFALLIIATVAMKSSLIF</sequence>
<organism evidence="2 3">
    <name type="scientific">Treponema paraluiscuniculi</name>
    <dbReference type="NCBI Taxonomy" id="53435"/>
    <lineage>
        <taxon>Bacteria</taxon>
        <taxon>Pseudomonadati</taxon>
        <taxon>Spirochaetota</taxon>
        <taxon>Spirochaetia</taxon>
        <taxon>Spirochaetales</taxon>
        <taxon>Treponemataceae</taxon>
        <taxon>Treponema</taxon>
    </lineage>
</organism>
<keyword evidence="3" id="KW-1185">Reference proteome</keyword>
<reference evidence="2 3" key="1">
    <citation type="submission" date="2022-05" db="EMBL/GenBank/DDBJ databases">
        <title>Treponema leporis L2 test.</title>
        <authorList>
            <person name="Cejkova D."/>
        </authorList>
    </citation>
    <scope>NUCLEOTIDE SEQUENCE [LARGE SCALE GENOMIC DNA]</scope>
    <source>
        <strain evidence="2 3">L2</strain>
    </source>
</reference>
<dbReference type="EMBL" id="CP097901">
    <property type="protein sequence ID" value="WKC72087.1"/>
    <property type="molecule type" value="Genomic_DNA"/>
</dbReference>
<evidence type="ECO:0000313" key="3">
    <source>
        <dbReference type="Proteomes" id="UP001321460"/>
    </source>
</evidence>
<proteinExistence type="predicted"/>